<organism evidence="2 3">
    <name type="scientific">Piloderma croceum (strain F 1598)</name>
    <dbReference type="NCBI Taxonomy" id="765440"/>
    <lineage>
        <taxon>Eukaryota</taxon>
        <taxon>Fungi</taxon>
        <taxon>Dikarya</taxon>
        <taxon>Basidiomycota</taxon>
        <taxon>Agaricomycotina</taxon>
        <taxon>Agaricomycetes</taxon>
        <taxon>Agaricomycetidae</taxon>
        <taxon>Atheliales</taxon>
        <taxon>Atheliaceae</taxon>
        <taxon>Piloderma</taxon>
    </lineage>
</organism>
<evidence type="ECO:0000313" key="2">
    <source>
        <dbReference type="EMBL" id="KIM75076.1"/>
    </source>
</evidence>
<keyword evidence="3" id="KW-1185">Reference proteome</keyword>
<name>A0A0C3F5B7_PILCF</name>
<accession>A0A0C3F5B7</accession>
<evidence type="ECO:0000256" key="1">
    <source>
        <dbReference type="SAM" id="MobiDB-lite"/>
    </source>
</evidence>
<dbReference type="AlphaFoldDB" id="A0A0C3F5B7"/>
<feature type="region of interest" description="Disordered" evidence="1">
    <location>
        <begin position="153"/>
        <end position="203"/>
    </location>
</feature>
<evidence type="ECO:0008006" key="4">
    <source>
        <dbReference type="Google" id="ProtNLM"/>
    </source>
</evidence>
<feature type="compositionally biased region" description="Basic and acidic residues" evidence="1">
    <location>
        <begin position="31"/>
        <end position="47"/>
    </location>
</feature>
<reference evidence="3" key="2">
    <citation type="submission" date="2015-01" db="EMBL/GenBank/DDBJ databases">
        <title>Evolutionary Origins and Diversification of the Mycorrhizal Mutualists.</title>
        <authorList>
            <consortium name="DOE Joint Genome Institute"/>
            <consortium name="Mycorrhizal Genomics Consortium"/>
            <person name="Kohler A."/>
            <person name="Kuo A."/>
            <person name="Nagy L.G."/>
            <person name="Floudas D."/>
            <person name="Copeland A."/>
            <person name="Barry K.W."/>
            <person name="Cichocki N."/>
            <person name="Veneault-Fourrey C."/>
            <person name="LaButti K."/>
            <person name="Lindquist E.A."/>
            <person name="Lipzen A."/>
            <person name="Lundell T."/>
            <person name="Morin E."/>
            <person name="Murat C."/>
            <person name="Riley R."/>
            <person name="Ohm R."/>
            <person name="Sun H."/>
            <person name="Tunlid A."/>
            <person name="Henrissat B."/>
            <person name="Grigoriev I.V."/>
            <person name="Hibbett D.S."/>
            <person name="Martin F."/>
        </authorList>
    </citation>
    <scope>NUCLEOTIDE SEQUENCE [LARGE SCALE GENOMIC DNA]</scope>
    <source>
        <strain evidence="3">F 1598</strain>
    </source>
</reference>
<proteinExistence type="predicted"/>
<evidence type="ECO:0000313" key="3">
    <source>
        <dbReference type="Proteomes" id="UP000054166"/>
    </source>
</evidence>
<sequence length="248" mass="28745">MGLVLAEEERQVNHLKAVLKTTGDRLEHEIKKADRAEQRAERAEARAIEMASRVSSAEAGQHTAELHSVRLKEEIQRLQMHVETMQGVLRRAQEDVDRIEGKRAQAEESAEKSRGVAKKFQMALNDFHAGEETRDEARRKEIQQWYDIGRQEGWDAGREDGFDEGEQQGYQDGKRSGFEEGRRASRDRAWDQGREQGRKEERQNALKAFEKFLRDEMHGRRYRDVRVPMPLVFHRIVYSLTMADAGSL</sequence>
<dbReference type="OrthoDB" id="3260303at2759"/>
<dbReference type="Proteomes" id="UP000054166">
    <property type="component" value="Unassembled WGS sequence"/>
</dbReference>
<gene>
    <name evidence="2" type="ORF">PILCRDRAFT_827639</name>
</gene>
<dbReference type="EMBL" id="KN833051">
    <property type="protein sequence ID" value="KIM75076.1"/>
    <property type="molecule type" value="Genomic_DNA"/>
</dbReference>
<protein>
    <recommendedName>
        <fullName evidence="4">Essential protein Yae1 N-terminal domain-containing protein</fullName>
    </recommendedName>
</protein>
<feature type="compositionally biased region" description="Basic and acidic residues" evidence="1">
    <location>
        <begin position="93"/>
        <end position="114"/>
    </location>
</feature>
<dbReference type="STRING" id="765440.A0A0C3F5B7"/>
<feature type="region of interest" description="Disordered" evidence="1">
    <location>
        <begin position="93"/>
        <end position="117"/>
    </location>
</feature>
<dbReference type="HOGENOM" id="CLU_1120507_0_0_1"/>
<dbReference type="InParanoid" id="A0A0C3F5B7"/>
<reference evidence="2 3" key="1">
    <citation type="submission" date="2014-04" db="EMBL/GenBank/DDBJ databases">
        <authorList>
            <consortium name="DOE Joint Genome Institute"/>
            <person name="Kuo A."/>
            <person name="Tarkka M."/>
            <person name="Buscot F."/>
            <person name="Kohler A."/>
            <person name="Nagy L.G."/>
            <person name="Floudas D."/>
            <person name="Copeland A."/>
            <person name="Barry K.W."/>
            <person name="Cichocki N."/>
            <person name="Veneault-Fourrey C."/>
            <person name="LaButti K."/>
            <person name="Lindquist E.A."/>
            <person name="Lipzen A."/>
            <person name="Lundell T."/>
            <person name="Morin E."/>
            <person name="Murat C."/>
            <person name="Sun H."/>
            <person name="Tunlid A."/>
            <person name="Henrissat B."/>
            <person name="Grigoriev I.V."/>
            <person name="Hibbett D.S."/>
            <person name="Martin F."/>
            <person name="Nordberg H.P."/>
            <person name="Cantor M.N."/>
            <person name="Hua S.X."/>
        </authorList>
    </citation>
    <scope>NUCLEOTIDE SEQUENCE [LARGE SCALE GENOMIC DNA]</scope>
    <source>
        <strain evidence="2 3">F 1598</strain>
    </source>
</reference>
<feature type="region of interest" description="Disordered" evidence="1">
    <location>
        <begin position="31"/>
        <end position="61"/>
    </location>
</feature>
<feature type="compositionally biased region" description="Basic and acidic residues" evidence="1">
    <location>
        <begin position="172"/>
        <end position="203"/>
    </location>
</feature>